<evidence type="ECO:0000256" key="3">
    <source>
        <dbReference type="ARBA" id="ARBA00022692"/>
    </source>
</evidence>
<feature type="transmembrane region" description="Helical" evidence="7">
    <location>
        <begin position="244"/>
        <end position="270"/>
    </location>
</feature>
<dbReference type="PANTHER" id="PTHR23501">
    <property type="entry name" value="MAJOR FACILITATOR SUPERFAMILY"/>
    <property type="match status" value="1"/>
</dbReference>
<accession>A0A9E9CB22</accession>
<comment type="subcellular location">
    <subcellularLocation>
        <location evidence="1">Cell membrane</location>
        <topology evidence="1">Multi-pass membrane protein</topology>
    </subcellularLocation>
</comment>
<dbReference type="PROSITE" id="PS00216">
    <property type="entry name" value="SUGAR_TRANSPORT_1"/>
    <property type="match status" value="1"/>
</dbReference>
<reference evidence="9" key="1">
    <citation type="submission" date="2022-12" db="EMBL/GenBank/DDBJ databases">
        <title>Polyphasic identification of a Novel Hot-Spring Cyanobacterium Ocullathermofonsia sinensis gen nov. sp. nov. and Genomic Insights on its Adaptations to the Thermal Habitat.</title>
        <authorList>
            <person name="Daroch M."/>
            <person name="Tang J."/>
            <person name="Jiang Y."/>
        </authorList>
    </citation>
    <scope>NUCLEOTIDE SEQUENCE</scope>
    <source>
        <strain evidence="9">PKUAC-SCTA174</strain>
    </source>
</reference>
<dbReference type="Pfam" id="PF07690">
    <property type="entry name" value="MFS_1"/>
    <property type="match status" value="1"/>
</dbReference>
<keyword evidence="4 7" id="KW-1133">Transmembrane helix</keyword>
<dbReference type="InterPro" id="IPR036259">
    <property type="entry name" value="MFS_trans_sf"/>
</dbReference>
<feature type="transmembrane region" description="Helical" evidence="7">
    <location>
        <begin position="56"/>
        <end position="76"/>
    </location>
</feature>
<dbReference type="PANTHER" id="PTHR23501:SF191">
    <property type="entry name" value="VACUOLAR BASIC AMINO ACID TRANSPORTER 4"/>
    <property type="match status" value="1"/>
</dbReference>
<dbReference type="EMBL" id="CP113797">
    <property type="protein sequence ID" value="WAL61727.1"/>
    <property type="molecule type" value="Genomic_DNA"/>
</dbReference>
<evidence type="ECO:0000256" key="6">
    <source>
        <dbReference type="ARBA" id="ARBA00044273"/>
    </source>
</evidence>
<dbReference type="AlphaFoldDB" id="A0A9E9CB22"/>
<evidence type="ECO:0000256" key="1">
    <source>
        <dbReference type="ARBA" id="ARBA00004651"/>
    </source>
</evidence>
<dbReference type="InterPro" id="IPR011701">
    <property type="entry name" value="MFS"/>
</dbReference>
<name>A0A9E9CB22_9CYAN</name>
<evidence type="ECO:0000256" key="5">
    <source>
        <dbReference type="ARBA" id="ARBA00023136"/>
    </source>
</evidence>
<feature type="domain" description="Major facilitator superfamily (MFS) profile" evidence="8">
    <location>
        <begin position="19"/>
        <end position="399"/>
    </location>
</feature>
<keyword evidence="10" id="KW-1185">Reference proteome</keyword>
<evidence type="ECO:0000313" key="9">
    <source>
        <dbReference type="EMBL" id="WAL61727.1"/>
    </source>
</evidence>
<dbReference type="GO" id="GO:0022857">
    <property type="term" value="F:transmembrane transporter activity"/>
    <property type="evidence" value="ECO:0007669"/>
    <property type="project" value="InterPro"/>
</dbReference>
<dbReference type="SUPFAM" id="SSF103473">
    <property type="entry name" value="MFS general substrate transporter"/>
    <property type="match status" value="1"/>
</dbReference>
<organism evidence="9 10">
    <name type="scientific">Thermocoleostomius sinensis A174</name>
    <dbReference type="NCBI Taxonomy" id="2016057"/>
    <lineage>
        <taxon>Bacteria</taxon>
        <taxon>Bacillati</taxon>
        <taxon>Cyanobacteriota</taxon>
        <taxon>Cyanophyceae</taxon>
        <taxon>Oculatellales</taxon>
        <taxon>Oculatellaceae</taxon>
        <taxon>Thermocoleostomius</taxon>
    </lineage>
</organism>
<feature type="transmembrane region" description="Helical" evidence="7">
    <location>
        <begin position="175"/>
        <end position="195"/>
    </location>
</feature>
<protein>
    <recommendedName>
        <fullName evidence="6">MFS-type drug efflux transporter P55</fullName>
    </recommendedName>
</protein>
<dbReference type="KEGG" id="tsin:OXH18_07005"/>
<dbReference type="InterPro" id="IPR020846">
    <property type="entry name" value="MFS_dom"/>
</dbReference>
<dbReference type="Proteomes" id="UP001163152">
    <property type="component" value="Chromosome"/>
</dbReference>
<dbReference type="PROSITE" id="PS50850">
    <property type="entry name" value="MFS"/>
    <property type="match status" value="1"/>
</dbReference>
<feature type="transmembrane region" description="Helical" evidence="7">
    <location>
        <begin position="88"/>
        <end position="106"/>
    </location>
</feature>
<dbReference type="CDD" id="cd17473">
    <property type="entry name" value="MFS_arabinose_efflux_permease_like"/>
    <property type="match status" value="1"/>
</dbReference>
<feature type="transmembrane region" description="Helical" evidence="7">
    <location>
        <begin position="21"/>
        <end position="44"/>
    </location>
</feature>
<keyword evidence="2" id="KW-0813">Transport</keyword>
<keyword evidence="3 7" id="KW-0812">Transmembrane</keyword>
<gene>
    <name evidence="9" type="ORF">OXH18_07005</name>
</gene>
<evidence type="ECO:0000256" key="4">
    <source>
        <dbReference type="ARBA" id="ARBA00022989"/>
    </source>
</evidence>
<feature type="transmembrane region" description="Helical" evidence="7">
    <location>
        <begin position="146"/>
        <end position="169"/>
    </location>
</feature>
<evidence type="ECO:0000313" key="10">
    <source>
        <dbReference type="Proteomes" id="UP001163152"/>
    </source>
</evidence>
<dbReference type="InterPro" id="IPR005829">
    <property type="entry name" value="Sugar_transporter_CS"/>
</dbReference>
<keyword evidence="5 7" id="KW-0472">Membrane</keyword>
<sequence length="399" mass="42461">MSIFSPDSSIGKRVQSFPVKLTLLLVSTLTVMAGATIAPALPAMRAQFATVDNADYLVRLALTMPAIFIAVGAPFVGVAIDRVGRKPLLLWSLLMYGAAGSSGLWLDSLGLILVGRAFLGFSVGGIMTTATTLIADYYVGITRGQFLGLQAAFMALGGVIFLTVGGFLADIGWRLPFAIYLLSLALVPCALWLLPEPDRRVPLVTSVAGEVVSERAPWLLIVLTYGIALLTQIVFYLIPVQLPFYLQALVGASASQSGLAIALSTFLAAISSILYRRVKTRFNFMTIYAVAFLNMGLGYVLIGLAANFLQILLGLAVAGSGLGLLMPNMNFCLTSITPEALRGRVLSGITTFFFLGQFLSPLVSQPLSQWIGLGATYGLAGLLMLMLSGTTMIVAAKWR</sequence>
<dbReference type="Gene3D" id="1.20.1250.20">
    <property type="entry name" value="MFS general substrate transporter like domains"/>
    <property type="match status" value="1"/>
</dbReference>
<evidence type="ECO:0000256" key="7">
    <source>
        <dbReference type="SAM" id="Phobius"/>
    </source>
</evidence>
<evidence type="ECO:0000256" key="2">
    <source>
        <dbReference type="ARBA" id="ARBA00022448"/>
    </source>
</evidence>
<feature type="transmembrane region" description="Helical" evidence="7">
    <location>
        <begin position="345"/>
        <end position="364"/>
    </location>
</feature>
<proteinExistence type="predicted"/>
<feature type="transmembrane region" description="Helical" evidence="7">
    <location>
        <begin position="118"/>
        <end position="139"/>
    </location>
</feature>
<feature type="transmembrane region" description="Helical" evidence="7">
    <location>
        <begin position="282"/>
        <end position="302"/>
    </location>
</feature>
<dbReference type="GO" id="GO:0005886">
    <property type="term" value="C:plasma membrane"/>
    <property type="evidence" value="ECO:0007669"/>
    <property type="project" value="UniProtKB-SubCell"/>
</dbReference>
<feature type="transmembrane region" description="Helical" evidence="7">
    <location>
        <begin position="308"/>
        <end position="333"/>
    </location>
</feature>
<dbReference type="RefSeq" id="WP_268611765.1">
    <property type="nucleotide sequence ID" value="NZ_CP113797.1"/>
</dbReference>
<feature type="transmembrane region" description="Helical" evidence="7">
    <location>
        <begin position="216"/>
        <end position="238"/>
    </location>
</feature>
<feature type="transmembrane region" description="Helical" evidence="7">
    <location>
        <begin position="370"/>
        <end position="396"/>
    </location>
</feature>
<evidence type="ECO:0000259" key="8">
    <source>
        <dbReference type="PROSITE" id="PS50850"/>
    </source>
</evidence>